<sequence length="75" mass="8965">MTEEQIKELGWKLVKQYNHNQYHTNRYKLGCMEIEFTYEGKELLTHDVTISELNCMPISFNQAKMLTELLGHWSE</sequence>
<dbReference type="Proteomes" id="UP000323653">
    <property type="component" value="Chromosome"/>
</dbReference>
<accession>A0A5C0VFF0</accession>
<dbReference type="AlphaFoldDB" id="A0A5C0VFF0"/>
<proteinExistence type="predicted"/>
<evidence type="ECO:0000313" key="2">
    <source>
        <dbReference type="Proteomes" id="UP000323653"/>
    </source>
</evidence>
<evidence type="ECO:0000313" key="1">
    <source>
        <dbReference type="EMBL" id="QEK50779.1"/>
    </source>
</evidence>
<keyword evidence="2" id="KW-1185">Reference proteome</keyword>
<dbReference type="EMBL" id="CP043329">
    <property type="protein sequence ID" value="QEK50779.1"/>
    <property type="molecule type" value="Genomic_DNA"/>
</dbReference>
<dbReference type="RefSeq" id="WP_149073884.1">
    <property type="nucleotide sequence ID" value="NZ_CP043329.1"/>
</dbReference>
<protein>
    <submittedName>
        <fullName evidence="1">Uncharacterized protein</fullName>
    </submittedName>
</protein>
<name>A0A5C0VFF0_9SPHI</name>
<gene>
    <name evidence="1" type="ORF">FYC62_03165</name>
</gene>
<reference evidence="1 2" key="1">
    <citation type="submission" date="2019-08" db="EMBL/GenBank/DDBJ databases">
        <title>Pedobacter sp. nov., isolated from Han river, South Korea.</title>
        <authorList>
            <person name="Lee D.-H."/>
            <person name="Kim Y.-S."/>
            <person name="Hwang E.-M."/>
            <person name="Le Tran T.C."/>
            <person name="Cha C.-J."/>
        </authorList>
    </citation>
    <scope>NUCLEOTIDE SEQUENCE [LARGE SCALE GENOMIC DNA]</scope>
    <source>
        <strain evidence="1 2">CJ43</strain>
    </source>
</reference>
<organism evidence="1 2">
    <name type="scientific">Pedobacter aquae</name>
    <dbReference type="NCBI Taxonomy" id="2605747"/>
    <lineage>
        <taxon>Bacteria</taxon>
        <taxon>Pseudomonadati</taxon>
        <taxon>Bacteroidota</taxon>
        <taxon>Sphingobacteriia</taxon>
        <taxon>Sphingobacteriales</taxon>
        <taxon>Sphingobacteriaceae</taxon>
        <taxon>Pedobacter</taxon>
    </lineage>
</organism>
<dbReference type="KEGG" id="pej:FYC62_03165"/>